<dbReference type="Proteomes" id="UP000708208">
    <property type="component" value="Unassembled WGS sequence"/>
</dbReference>
<keyword evidence="2" id="KW-1185">Reference proteome</keyword>
<protein>
    <submittedName>
        <fullName evidence="1">Uncharacterized protein</fullName>
    </submittedName>
</protein>
<comment type="caution">
    <text evidence="1">The sequence shown here is derived from an EMBL/GenBank/DDBJ whole genome shotgun (WGS) entry which is preliminary data.</text>
</comment>
<organism evidence="1 2">
    <name type="scientific">Allacma fusca</name>
    <dbReference type="NCBI Taxonomy" id="39272"/>
    <lineage>
        <taxon>Eukaryota</taxon>
        <taxon>Metazoa</taxon>
        <taxon>Ecdysozoa</taxon>
        <taxon>Arthropoda</taxon>
        <taxon>Hexapoda</taxon>
        <taxon>Collembola</taxon>
        <taxon>Symphypleona</taxon>
        <taxon>Sminthuridae</taxon>
        <taxon>Allacma</taxon>
    </lineage>
</organism>
<dbReference type="EMBL" id="CAJVCH010002447">
    <property type="protein sequence ID" value="CAG7644371.1"/>
    <property type="molecule type" value="Genomic_DNA"/>
</dbReference>
<name>A0A8J2JGF3_9HEXA</name>
<sequence length="50" mass="5815">MRTTNFDYILAKISHTTTHRYPISPRLRLALTIRYLATGASHMSLSFSFR</sequence>
<reference evidence="1" key="1">
    <citation type="submission" date="2021-06" db="EMBL/GenBank/DDBJ databases">
        <authorList>
            <person name="Hodson N. C."/>
            <person name="Mongue J. A."/>
            <person name="Jaron S. K."/>
        </authorList>
    </citation>
    <scope>NUCLEOTIDE SEQUENCE</scope>
</reference>
<dbReference type="OrthoDB" id="6627079at2759"/>
<feature type="non-terminal residue" evidence="1">
    <location>
        <position position="1"/>
    </location>
</feature>
<proteinExistence type="predicted"/>
<gene>
    <name evidence="1" type="ORF">AFUS01_LOCUS511</name>
</gene>
<dbReference type="AlphaFoldDB" id="A0A8J2JGF3"/>
<evidence type="ECO:0000313" key="1">
    <source>
        <dbReference type="EMBL" id="CAG7644371.1"/>
    </source>
</evidence>
<evidence type="ECO:0000313" key="2">
    <source>
        <dbReference type="Proteomes" id="UP000708208"/>
    </source>
</evidence>
<accession>A0A8J2JGF3</accession>